<reference evidence="5" key="1">
    <citation type="journal article" date="2023" name="IScience">
        <title>Live-bearing cockroach genome reveals convergent evolutionary mechanisms linked to viviparity in insects and beyond.</title>
        <authorList>
            <person name="Fouks B."/>
            <person name="Harrison M.C."/>
            <person name="Mikhailova A.A."/>
            <person name="Marchal E."/>
            <person name="English S."/>
            <person name="Carruthers M."/>
            <person name="Jennings E.C."/>
            <person name="Chiamaka E.L."/>
            <person name="Frigard R.A."/>
            <person name="Pippel M."/>
            <person name="Attardo G.M."/>
            <person name="Benoit J.B."/>
            <person name="Bornberg-Bauer E."/>
            <person name="Tobe S.S."/>
        </authorList>
    </citation>
    <scope>NUCLEOTIDE SEQUENCE</scope>
    <source>
        <strain evidence="5">Stay&amp;Tobe</strain>
    </source>
</reference>
<dbReference type="SUPFAM" id="SSF48403">
    <property type="entry name" value="Ankyrin repeat"/>
    <property type="match status" value="1"/>
</dbReference>
<keyword evidence="1" id="KW-0677">Repeat</keyword>
<feature type="repeat" description="ANK" evidence="3">
    <location>
        <begin position="136"/>
        <end position="168"/>
    </location>
</feature>
<dbReference type="PROSITE" id="PS50088">
    <property type="entry name" value="ANK_REPEAT"/>
    <property type="match status" value="3"/>
</dbReference>
<dbReference type="EMBL" id="JASPKZ010000012">
    <property type="protein sequence ID" value="KAJ9601555.1"/>
    <property type="molecule type" value="Genomic_DNA"/>
</dbReference>
<accession>A0AAD8ESI1</accession>
<keyword evidence="4" id="KW-0812">Transmembrane</keyword>
<dbReference type="InterPro" id="IPR036770">
    <property type="entry name" value="Ankyrin_rpt-contain_sf"/>
</dbReference>
<dbReference type="PANTHER" id="PTHR24171">
    <property type="entry name" value="ANKYRIN REPEAT DOMAIN-CONTAINING PROTEIN 39-RELATED"/>
    <property type="match status" value="1"/>
</dbReference>
<feature type="transmembrane region" description="Helical" evidence="4">
    <location>
        <begin position="15"/>
        <end position="37"/>
    </location>
</feature>
<comment type="caution">
    <text evidence="5">The sequence shown here is derived from an EMBL/GenBank/DDBJ whole genome shotgun (WGS) entry which is preliminary data.</text>
</comment>
<keyword evidence="2 3" id="KW-0040">ANK repeat</keyword>
<dbReference type="PANTHER" id="PTHR24171:SF9">
    <property type="entry name" value="ANKYRIN REPEAT DOMAIN-CONTAINING PROTEIN 39"/>
    <property type="match status" value="1"/>
</dbReference>
<evidence type="ECO:0000256" key="4">
    <source>
        <dbReference type="SAM" id="Phobius"/>
    </source>
</evidence>
<dbReference type="AlphaFoldDB" id="A0AAD8ESI1"/>
<name>A0AAD8ESI1_DIPPU</name>
<reference evidence="5" key="2">
    <citation type="submission" date="2023-05" db="EMBL/GenBank/DDBJ databases">
        <authorList>
            <person name="Fouks B."/>
        </authorList>
    </citation>
    <scope>NUCLEOTIDE SEQUENCE</scope>
    <source>
        <strain evidence="5">Stay&amp;Tobe</strain>
        <tissue evidence="5">Testes</tissue>
    </source>
</reference>
<dbReference type="InterPro" id="IPR002110">
    <property type="entry name" value="Ankyrin_rpt"/>
</dbReference>
<evidence type="ECO:0000313" key="6">
    <source>
        <dbReference type="Proteomes" id="UP001233999"/>
    </source>
</evidence>
<dbReference type="Proteomes" id="UP001233999">
    <property type="component" value="Unassembled WGS sequence"/>
</dbReference>
<keyword evidence="4" id="KW-0472">Membrane</keyword>
<feature type="repeat" description="ANK" evidence="3">
    <location>
        <begin position="169"/>
        <end position="201"/>
    </location>
</feature>
<dbReference type="SMART" id="SM00248">
    <property type="entry name" value="ANK"/>
    <property type="match status" value="4"/>
</dbReference>
<dbReference type="PRINTS" id="PR01415">
    <property type="entry name" value="ANKYRIN"/>
</dbReference>
<dbReference type="PROSITE" id="PS50297">
    <property type="entry name" value="ANK_REP_REGION"/>
    <property type="match status" value="3"/>
</dbReference>
<dbReference type="Gene3D" id="1.25.40.20">
    <property type="entry name" value="Ankyrin repeat-containing domain"/>
    <property type="match status" value="3"/>
</dbReference>
<gene>
    <name evidence="5" type="ORF">L9F63_000298</name>
</gene>
<sequence>MAPISSFEMHLMESAPASVLIVAHVINLAMTIIYSLIADKNSEKKQMLDGDRFKFISELKPNEMTMEEKQHALLSAAKENNLISVQKLLKAGAYHSAPDKEEYTPLHWAAARGNLDIAQTLLDSGANIENKGGKKFHFTPLHLASGEGHLEMCRMLLDRGAHVMALDRYRNTALHWAAWFGHLSVVQLLIERGINTNTKNSDGQTAQDMAAVRRNHKITDWFEQQ</sequence>
<evidence type="ECO:0000256" key="1">
    <source>
        <dbReference type="ARBA" id="ARBA00022737"/>
    </source>
</evidence>
<keyword evidence="6" id="KW-1185">Reference proteome</keyword>
<protein>
    <submittedName>
        <fullName evidence="5">Uncharacterized protein</fullName>
    </submittedName>
</protein>
<evidence type="ECO:0000256" key="2">
    <source>
        <dbReference type="ARBA" id="ARBA00023043"/>
    </source>
</evidence>
<keyword evidence="4" id="KW-1133">Transmembrane helix</keyword>
<evidence type="ECO:0000313" key="5">
    <source>
        <dbReference type="EMBL" id="KAJ9601555.1"/>
    </source>
</evidence>
<dbReference type="Pfam" id="PF12796">
    <property type="entry name" value="Ank_2"/>
    <property type="match status" value="2"/>
</dbReference>
<proteinExistence type="predicted"/>
<organism evidence="5 6">
    <name type="scientific">Diploptera punctata</name>
    <name type="common">Pacific beetle cockroach</name>
    <dbReference type="NCBI Taxonomy" id="6984"/>
    <lineage>
        <taxon>Eukaryota</taxon>
        <taxon>Metazoa</taxon>
        <taxon>Ecdysozoa</taxon>
        <taxon>Arthropoda</taxon>
        <taxon>Hexapoda</taxon>
        <taxon>Insecta</taxon>
        <taxon>Pterygota</taxon>
        <taxon>Neoptera</taxon>
        <taxon>Polyneoptera</taxon>
        <taxon>Dictyoptera</taxon>
        <taxon>Blattodea</taxon>
        <taxon>Blaberoidea</taxon>
        <taxon>Blaberidae</taxon>
        <taxon>Diplopterinae</taxon>
        <taxon>Diploptera</taxon>
    </lineage>
</organism>
<evidence type="ECO:0000256" key="3">
    <source>
        <dbReference type="PROSITE-ProRule" id="PRU00023"/>
    </source>
</evidence>
<feature type="repeat" description="ANK" evidence="3">
    <location>
        <begin position="101"/>
        <end position="133"/>
    </location>
</feature>